<keyword evidence="1 3" id="KW-0436">Ligase</keyword>
<evidence type="ECO:0000256" key="1">
    <source>
        <dbReference type="ARBA" id="ARBA00022598"/>
    </source>
</evidence>
<dbReference type="PATRIC" id="fig|1046627.3.peg.479"/>
<dbReference type="CDD" id="cd16442">
    <property type="entry name" value="BPL"/>
    <property type="match status" value="1"/>
</dbReference>
<dbReference type="GO" id="GO:0005737">
    <property type="term" value="C:cytoplasm"/>
    <property type="evidence" value="ECO:0007669"/>
    <property type="project" value="TreeGrafter"/>
</dbReference>
<dbReference type="GO" id="GO:0004077">
    <property type="term" value="F:biotin--[biotin carboxyl-carrier protein] ligase activity"/>
    <property type="evidence" value="ECO:0007669"/>
    <property type="project" value="UniProtKB-EC"/>
</dbReference>
<gene>
    <name evidence="3" type="ORF">BZARG_1612</name>
</gene>
<dbReference type="OrthoDB" id="9807064at2"/>
<keyword evidence="4" id="KW-1185">Reference proteome</keyword>
<dbReference type="eggNOG" id="COG0340">
    <property type="taxonomic scope" value="Bacteria"/>
</dbReference>
<dbReference type="AlphaFoldDB" id="G2EAA7"/>
<dbReference type="EC" id="6.3.4.15" evidence="3"/>
<protein>
    <submittedName>
        <fullName evidence="3">Biotin--[acetyl-CoA-carboxylase] ligase</fullName>
        <ecNumber evidence="3">6.3.4.15</ecNumber>
    </submittedName>
</protein>
<dbReference type="Gene3D" id="3.30.930.10">
    <property type="entry name" value="Bira Bifunctional Protein, Domain 2"/>
    <property type="match status" value="1"/>
</dbReference>
<dbReference type="PANTHER" id="PTHR12835:SF5">
    <property type="entry name" value="BIOTIN--PROTEIN LIGASE"/>
    <property type="match status" value="1"/>
</dbReference>
<dbReference type="Pfam" id="PF03099">
    <property type="entry name" value="BPL_LplA_LipB"/>
    <property type="match status" value="1"/>
</dbReference>
<dbReference type="InterPro" id="IPR045864">
    <property type="entry name" value="aa-tRNA-synth_II/BPL/LPL"/>
</dbReference>
<dbReference type="InterPro" id="IPR004408">
    <property type="entry name" value="Biotin_CoA_COase_ligase"/>
</dbReference>
<proteinExistence type="predicted"/>
<evidence type="ECO:0000313" key="4">
    <source>
        <dbReference type="Proteomes" id="UP000003730"/>
    </source>
</evidence>
<dbReference type="NCBIfam" id="TIGR00121">
    <property type="entry name" value="birA_ligase"/>
    <property type="match status" value="1"/>
</dbReference>
<reference evidence="3 4" key="1">
    <citation type="journal article" date="2008" name="Int. J. Syst. Evol. Microbiol.">
        <title>Bizionia argentinensis sp. nov., isolated from surface marine water in Antarctica.</title>
        <authorList>
            <person name="Bercovich A."/>
            <person name="Vazquez S.C."/>
            <person name="Yankilevich P."/>
            <person name="Coria S.H."/>
            <person name="Foti M."/>
            <person name="Hernandez E."/>
            <person name="Vidal A."/>
            <person name="Ruberto L."/>
            <person name="Melo C."/>
            <person name="Marenssi S."/>
            <person name="Criscuolo M."/>
            <person name="Memoli M."/>
            <person name="Arguelles M."/>
            <person name="Mac Cormack W.P."/>
        </authorList>
    </citation>
    <scope>NUCLEOTIDE SEQUENCE [LARGE SCALE GENOMIC DNA]</scope>
    <source>
        <strain evidence="3 4">JUB59</strain>
    </source>
</reference>
<sequence>MHIIKLDATDSTNSYLRILSTNAPLPDYTVVTAKHQTNGRGQRGTTWRSDSDKNLMCSVFKDVSFIKFRDNFYISIVTSLAIIKTLQQFLIPKLSIKWPNDIMSEDKKICGILIENIIKQHAFGGTIIGIGLNVNQIYFNNLPNATSMQYITGTPFNTDELLQSIVKNLKFYFDQLQNDQHIILKNTYESYLFRKNKPSTFRDQDNNLFTGYIQGISNSGSLRILLEDEIIAEYELKEIALLY</sequence>
<evidence type="ECO:0000313" key="3">
    <source>
        <dbReference type="EMBL" id="EGV44732.1"/>
    </source>
</evidence>
<dbReference type="PROSITE" id="PS51733">
    <property type="entry name" value="BPL_LPL_CATALYTIC"/>
    <property type="match status" value="1"/>
</dbReference>
<feature type="domain" description="BPL/LPL catalytic" evidence="2">
    <location>
        <begin position="1"/>
        <end position="177"/>
    </location>
</feature>
<dbReference type="Proteomes" id="UP000003730">
    <property type="component" value="Unassembled WGS sequence"/>
</dbReference>
<dbReference type="SUPFAM" id="SSF55681">
    <property type="entry name" value="Class II aaRS and biotin synthetases"/>
    <property type="match status" value="1"/>
</dbReference>
<dbReference type="RefSeq" id="WP_008635014.1">
    <property type="nucleotide sequence ID" value="NZ_AFXZ01000003.1"/>
</dbReference>
<organism evidence="3 4">
    <name type="scientific">Bizionia argentinensis JUB59</name>
    <dbReference type="NCBI Taxonomy" id="1046627"/>
    <lineage>
        <taxon>Bacteria</taxon>
        <taxon>Pseudomonadati</taxon>
        <taxon>Bacteroidota</taxon>
        <taxon>Flavobacteriia</taxon>
        <taxon>Flavobacteriales</taxon>
        <taxon>Flavobacteriaceae</taxon>
        <taxon>Bizionia</taxon>
    </lineage>
</organism>
<accession>G2EAA7</accession>
<name>G2EAA7_9FLAO</name>
<dbReference type="InterPro" id="IPR004143">
    <property type="entry name" value="BPL_LPL_catalytic"/>
</dbReference>
<dbReference type="PANTHER" id="PTHR12835">
    <property type="entry name" value="BIOTIN PROTEIN LIGASE"/>
    <property type="match status" value="1"/>
</dbReference>
<dbReference type="STRING" id="1046627.BZARG_1612"/>
<dbReference type="EMBL" id="AFXZ01000003">
    <property type="protein sequence ID" value="EGV44732.1"/>
    <property type="molecule type" value="Genomic_DNA"/>
</dbReference>
<evidence type="ECO:0000259" key="2">
    <source>
        <dbReference type="PROSITE" id="PS51733"/>
    </source>
</evidence>
<comment type="caution">
    <text evidence="3">The sequence shown here is derived from an EMBL/GenBank/DDBJ whole genome shotgun (WGS) entry which is preliminary data.</text>
</comment>